<dbReference type="EMBL" id="JAKWBL010000001">
    <property type="protein sequence ID" value="MCH5597604.1"/>
    <property type="molecule type" value="Genomic_DNA"/>
</dbReference>
<evidence type="ECO:0000313" key="2">
    <source>
        <dbReference type="Proteomes" id="UP001202248"/>
    </source>
</evidence>
<gene>
    <name evidence="1" type="ORF">MKP09_06625</name>
</gene>
<evidence type="ECO:0000313" key="1">
    <source>
        <dbReference type="EMBL" id="MCH5597604.1"/>
    </source>
</evidence>
<dbReference type="Proteomes" id="UP001202248">
    <property type="component" value="Unassembled WGS sequence"/>
</dbReference>
<accession>A0ABS9SHG7</accession>
<comment type="caution">
    <text evidence="1">The sequence shown here is derived from an EMBL/GenBank/DDBJ whole genome shotgun (WGS) entry which is preliminary data.</text>
</comment>
<organism evidence="1 2">
    <name type="scientific">Niabella ginsengisoli</name>
    <dbReference type="NCBI Taxonomy" id="522298"/>
    <lineage>
        <taxon>Bacteria</taxon>
        <taxon>Pseudomonadati</taxon>
        <taxon>Bacteroidota</taxon>
        <taxon>Chitinophagia</taxon>
        <taxon>Chitinophagales</taxon>
        <taxon>Chitinophagaceae</taxon>
        <taxon>Niabella</taxon>
    </lineage>
</organism>
<proteinExistence type="predicted"/>
<protein>
    <submittedName>
        <fullName evidence="1">Uncharacterized protein</fullName>
    </submittedName>
</protein>
<reference evidence="1 2" key="1">
    <citation type="submission" date="2022-02" db="EMBL/GenBank/DDBJ databases">
        <authorList>
            <person name="Min J."/>
        </authorList>
    </citation>
    <scope>NUCLEOTIDE SEQUENCE [LARGE SCALE GENOMIC DNA]</scope>
    <source>
        <strain evidence="1 2">GR10-1</strain>
    </source>
</reference>
<dbReference type="RefSeq" id="WP_240826983.1">
    <property type="nucleotide sequence ID" value="NZ_JAKWBL010000001.1"/>
</dbReference>
<name>A0ABS9SHG7_9BACT</name>
<sequence>MKQVLLIVFTLCAVVFVQGQKFISGGVIEFEVKTNIQKYLGYRWGVDLDEDDFLRSL</sequence>
<keyword evidence="2" id="KW-1185">Reference proteome</keyword>